<feature type="compositionally biased region" description="Polar residues" evidence="1">
    <location>
        <begin position="1"/>
        <end position="23"/>
    </location>
</feature>
<accession>A0A9W4UGK7</accession>
<gene>
    <name evidence="2" type="ORF">PDIGIT_LOCUS8023</name>
</gene>
<sequence length="198" mass="22256">MSSSQTTNSHMLAADSTNDTTIAASRPPSILPTELWLQILETNPTKTHLADLWRNVRPVSQSYKAYVERIFTTVYLPTLSLSLALPRRDPITGALRYSDAVPDAELILRGVQIDGEFLTLATLPTTRSGISLENLNKRGGLSKERLDGATSVWLWFGGIQNRGKGGRVKMPLDVEWDEQRKVWQTKVSWKRLMGSYFH</sequence>
<dbReference type="Proteomes" id="UP001152607">
    <property type="component" value="Unassembled WGS sequence"/>
</dbReference>
<evidence type="ECO:0000313" key="2">
    <source>
        <dbReference type="EMBL" id="CAI6334949.1"/>
    </source>
</evidence>
<dbReference type="EMBL" id="CAOQHR010000005">
    <property type="protein sequence ID" value="CAI6334949.1"/>
    <property type="molecule type" value="Genomic_DNA"/>
</dbReference>
<name>A0A9W4UGK7_9PLEO</name>
<feature type="region of interest" description="Disordered" evidence="1">
    <location>
        <begin position="1"/>
        <end position="24"/>
    </location>
</feature>
<comment type="caution">
    <text evidence="2">The sequence shown here is derived from an EMBL/GenBank/DDBJ whole genome shotgun (WGS) entry which is preliminary data.</text>
</comment>
<protein>
    <submittedName>
        <fullName evidence="2">Uncharacterized protein</fullName>
    </submittedName>
</protein>
<dbReference type="OrthoDB" id="2997776at2759"/>
<evidence type="ECO:0000313" key="3">
    <source>
        <dbReference type="Proteomes" id="UP001152607"/>
    </source>
</evidence>
<dbReference type="AlphaFoldDB" id="A0A9W4UGK7"/>
<organism evidence="2 3">
    <name type="scientific">Periconia digitata</name>
    <dbReference type="NCBI Taxonomy" id="1303443"/>
    <lineage>
        <taxon>Eukaryota</taxon>
        <taxon>Fungi</taxon>
        <taxon>Dikarya</taxon>
        <taxon>Ascomycota</taxon>
        <taxon>Pezizomycotina</taxon>
        <taxon>Dothideomycetes</taxon>
        <taxon>Pleosporomycetidae</taxon>
        <taxon>Pleosporales</taxon>
        <taxon>Massarineae</taxon>
        <taxon>Periconiaceae</taxon>
        <taxon>Periconia</taxon>
    </lineage>
</organism>
<keyword evidence="3" id="KW-1185">Reference proteome</keyword>
<reference evidence="2" key="1">
    <citation type="submission" date="2023-01" db="EMBL/GenBank/DDBJ databases">
        <authorList>
            <person name="Van Ghelder C."/>
            <person name="Rancurel C."/>
        </authorList>
    </citation>
    <scope>NUCLEOTIDE SEQUENCE</scope>
    <source>
        <strain evidence="2">CNCM I-4278</strain>
    </source>
</reference>
<proteinExistence type="predicted"/>
<evidence type="ECO:0000256" key="1">
    <source>
        <dbReference type="SAM" id="MobiDB-lite"/>
    </source>
</evidence>